<gene>
    <name evidence="2" type="ORF">EOE18_17675</name>
</gene>
<dbReference type="AlphaFoldDB" id="A0A437MX51"/>
<comment type="caution">
    <text evidence="2">The sequence shown here is derived from an EMBL/GenBank/DDBJ whole genome shotgun (WGS) entry which is preliminary data.</text>
</comment>
<name>A0A437MX51_9SPHN</name>
<organism evidence="2 3">
    <name type="scientific">Novosphingobium umbonatum</name>
    <dbReference type="NCBI Taxonomy" id="1908524"/>
    <lineage>
        <taxon>Bacteria</taxon>
        <taxon>Pseudomonadati</taxon>
        <taxon>Pseudomonadota</taxon>
        <taxon>Alphaproteobacteria</taxon>
        <taxon>Sphingomonadales</taxon>
        <taxon>Sphingomonadaceae</taxon>
        <taxon>Novosphingobium</taxon>
    </lineage>
</organism>
<keyword evidence="1" id="KW-0472">Membrane</keyword>
<evidence type="ECO:0000313" key="2">
    <source>
        <dbReference type="EMBL" id="RVU02244.1"/>
    </source>
</evidence>
<feature type="transmembrane region" description="Helical" evidence="1">
    <location>
        <begin position="7"/>
        <end position="26"/>
    </location>
</feature>
<dbReference type="Proteomes" id="UP000282837">
    <property type="component" value="Unassembled WGS sequence"/>
</dbReference>
<dbReference type="RefSeq" id="WP_127711988.1">
    <property type="nucleotide sequence ID" value="NZ_SACO01000024.1"/>
</dbReference>
<evidence type="ECO:0000256" key="1">
    <source>
        <dbReference type="SAM" id="Phobius"/>
    </source>
</evidence>
<dbReference type="EMBL" id="SACO01000024">
    <property type="protein sequence ID" value="RVU02244.1"/>
    <property type="molecule type" value="Genomic_DNA"/>
</dbReference>
<keyword evidence="3" id="KW-1185">Reference proteome</keyword>
<feature type="transmembrane region" description="Helical" evidence="1">
    <location>
        <begin position="32"/>
        <end position="54"/>
    </location>
</feature>
<keyword evidence="1" id="KW-0812">Transmembrane</keyword>
<accession>A0A437MX51</accession>
<keyword evidence="1" id="KW-1133">Transmembrane helix</keyword>
<reference evidence="2 3" key="1">
    <citation type="submission" date="2019-01" db="EMBL/GenBank/DDBJ databases">
        <authorList>
            <person name="Chen W.-M."/>
        </authorList>
    </citation>
    <scope>NUCLEOTIDE SEQUENCE [LARGE SCALE GENOMIC DNA]</scope>
    <source>
        <strain evidence="2 3">FSY-9</strain>
    </source>
</reference>
<sequence>MIVKNAIGLFGICVSVILGIWRVPVAPMFLKWAAAIFCSFLMVYILLSLFLAAIREYIRNHFLKKVNKASASIDAIRASYIQQFGGADLLKGGGVEVPDDFVREAIVQQGLGIEYMSYPEGSYTFAPNYNTVSDRILLFFGRLLKA</sequence>
<proteinExistence type="predicted"/>
<evidence type="ECO:0000313" key="3">
    <source>
        <dbReference type="Proteomes" id="UP000282837"/>
    </source>
</evidence>
<protein>
    <submittedName>
        <fullName evidence="2">Uncharacterized protein</fullName>
    </submittedName>
</protein>